<evidence type="ECO:0000256" key="4">
    <source>
        <dbReference type="ARBA" id="ARBA00022984"/>
    </source>
</evidence>
<dbReference type="SUPFAM" id="SSF53681">
    <property type="entry name" value="Aspartate/glutamate racemase"/>
    <property type="match status" value="2"/>
</dbReference>
<organism evidence="8 9">
    <name type="scientific">Apilactobacillus apinorum</name>
    <dbReference type="NCBI Taxonomy" id="1218495"/>
    <lineage>
        <taxon>Bacteria</taxon>
        <taxon>Bacillati</taxon>
        <taxon>Bacillota</taxon>
        <taxon>Bacilli</taxon>
        <taxon>Lactobacillales</taxon>
        <taxon>Lactobacillaceae</taxon>
        <taxon>Apilactobacillus</taxon>
    </lineage>
</organism>
<dbReference type="Pfam" id="PF01177">
    <property type="entry name" value="Asp_Glu_race"/>
    <property type="match status" value="1"/>
</dbReference>
<keyword evidence="4 7" id="KW-0573">Peptidoglycan synthesis</keyword>
<feature type="active site" description="Proton donor/acceptor" evidence="7">
    <location>
        <position position="184"/>
    </location>
</feature>
<dbReference type="EMBL" id="BAABVV010000026">
    <property type="protein sequence ID" value="GAA6114041.1"/>
    <property type="molecule type" value="Genomic_DNA"/>
</dbReference>
<comment type="caution">
    <text evidence="8">The sequence shown here is derived from an EMBL/GenBank/DDBJ whole genome shotgun (WGS) entry which is preliminary data.</text>
</comment>
<accession>A0ABP9ZGX2</accession>
<evidence type="ECO:0000256" key="6">
    <source>
        <dbReference type="ARBA" id="ARBA00023316"/>
    </source>
</evidence>
<feature type="binding site" evidence="7">
    <location>
        <begin position="185"/>
        <end position="186"/>
    </location>
    <ligand>
        <name>substrate</name>
    </ligand>
</feature>
<feature type="binding site" evidence="7">
    <location>
        <begin position="42"/>
        <end position="43"/>
    </location>
    <ligand>
        <name>substrate</name>
    </ligand>
</feature>
<proteinExistence type="inferred from homology"/>
<feature type="binding site" evidence="7">
    <location>
        <begin position="10"/>
        <end position="11"/>
    </location>
    <ligand>
        <name>substrate</name>
    </ligand>
</feature>
<dbReference type="PROSITE" id="PS00923">
    <property type="entry name" value="ASP_GLU_RACEMASE_1"/>
    <property type="match status" value="1"/>
</dbReference>
<keyword evidence="3 7" id="KW-0133">Cell shape</keyword>
<dbReference type="Proteomes" id="UP001438112">
    <property type="component" value="Unassembled WGS sequence"/>
</dbReference>
<evidence type="ECO:0000256" key="3">
    <source>
        <dbReference type="ARBA" id="ARBA00022960"/>
    </source>
</evidence>
<comment type="function">
    <text evidence="7">Provides the (R)-glutamate required for cell wall biosynthesis.</text>
</comment>
<feature type="binding site" evidence="7">
    <location>
        <begin position="74"/>
        <end position="75"/>
    </location>
    <ligand>
        <name>substrate</name>
    </ligand>
</feature>
<comment type="pathway">
    <text evidence="7">Cell wall biogenesis; peptidoglycan biosynthesis.</text>
</comment>
<dbReference type="PANTHER" id="PTHR21198">
    <property type="entry name" value="GLUTAMATE RACEMASE"/>
    <property type="match status" value="1"/>
</dbReference>
<evidence type="ECO:0000256" key="1">
    <source>
        <dbReference type="ARBA" id="ARBA00001602"/>
    </source>
</evidence>
<sequence length="270" mass="29847">MNKKAIGFMDSGVGGLTIAKVAMQKLPKENIIYFGDEARLPYGEKTPEQIKSYALQISKFLLDKNIKMLVIACNTATALALPFLKEQLSIPVIGVINPGSLAAVKATNNNHVGVIATNGTVKSGKYENEIKSVDENIDVVSLGCPSFVTMVENQGYKESSNQASVDEVLAKIKSDNIDTLVMGCTHFPIMRSMIQQSMGDNVQLIDPGVETIKQVESILKENDIYNDCEDKPQYDFYTTGDVNQFKSIAKEWLNQDINVKHIDVKELEDY</sequence>
<evidence type="ECO:0000256" key="7">
    <source>
        <dbReference type="HAMAP-Rule" id="MF_00258"/>
    </source>
</evidence>
<gene>
    <name evidence="8" type="primary">racE</name>
    <name evidence="7" type="synonym">murI</name>
    <name evidence="8" type="ORF">AP20H10_04040</name>
</gene>
<evidence type="ECO:0000256" key="5">
    <source>
        <dbReference type="ARBA" id="ARBA00023235"/>
    </source>
</evidence>
<dbReference type="HAMAP" id="MF_00258">
    <property type="entry name" value="Glu_racemase"/>
    <property type="match status" value="1"/>
</dbReference>
<dbReference type="PANTHER" id="PTHR21198:SF2">
    <property type="entry name" value="GLUTAMATE RACEMASE"/>
    <property type="match status" value="1"/>
</dbReference>
<dbReference type="InterPro" id="IPR004391">
    <property type="entry name" value="Glu_race"/>
</dbReference>
<keyword evidence="6 7" id="KW-0961">Cell wall biogenesis/degradation</keyword>
<keyword evidence="9" id="KW-1185">Reference proteome</keyword>
<dbReference type="EC" id="5.1.1.3" evidence="2 7"/>
<dbReference type="InterPro" id="IPR033134">
    <property type="entry name" value="Asp/Glu_racemase_AS_2"/>
</dbReference>
<comment type="similarity">
    <text evidence="7">Belongs to the aspartate/glutamate racemases family.</text>
</comment>
<feature type="active site" description="Proton donor/acceptor" evidence="7">
    <location>
        <position position="73"/>
    </location>
</feature>
<reference evidence="8 9" key="1">
    <citation type="submission" date="2024-03" db="EMBL/GenBank/DDBJ databases">
        <title>Inconsistent identification of Apilactobacillus kunkeei-related strains obtained by well-developed overall genome related indices.</title>
        <authorList>
            <person name="Maeno S."/>
            <person name="Endo A."/>
        </authorList>
    </citation>
    <scope>NUCLEOTIDE SEQUENCE [LARGE SCALE GENOMIC DNA]</scope>
    <source>
        <strain evidence="8 9">20H-10</strain>
    </source>
</reference>
<dbReference type="InterPro" id="IPR001920">
    <property type="entry name" value="Asp/Glu_race"/>
</dbReference>
<name>A0ABP9ZGX2_9LACO</name>
<evidence type="ECO:0000313" key="9">
    <source>
        <dbReference type="Proteomes" id="UP001438112"/>
    </source>
</evidence>
<comment type="catalytic activity">
    <reaction evidence="1 7">
        <text>L-glutamate = D-glutamate</text>
        <dbReference type="Rhea" id="RHEA:12813"/>
        <dbReference type="ChEBI" id="CHEBI:29985"/>
        <dbReference type="ChEBI" id="CHEBI:29986"/>
        <dbReference type="EC" id="5.1.1.3"/>
    </reaction>
</comment>
<dbReference type="PROSITE" id="PS00924">
    <property type="entry name" value="ASP_GLU_RACEMASE_2"/>
    <property type="match status" value="1"/>
</dbReference>
<dbReference type="InterPro" id="IPR015942">
    <property type="entry name" value="Asp/Glu/hydantoin_racemase"/>
</dbReference>
<protein>
    <recommendedName>
        <fullName evidence="2 7">Glutamate racemase</fullName>
        <ecNumber evidence="2 7">5.1.1.3</ecNumber>
    </recommendedName>
</protein>
<keyword evidence="5 7" id="KW-0413">Isomerase</keyword>
<evidence type="ECO:0000256" key="2">
    <source>
        <dbReference type="ARBA" id="ARBA00013090"/>
    </source>
</evidence>
<dbReference type="Gene3D" id="3.40.50.1860">
    <property type="match status" value="2"/>
</dbReference>
<dbReference type="NCBIfam" id="TIGR00067">
    <property type="entry name" value="glut_race"/>
    <property type="match status" value="1"/>
</dbReference>
<dbReference type="InterPro" id="IPR018187">
    <property type="entry name" value="Asp/Glu_racemase_AS_1"/>
</dbReference>
<dbReference type="RefSeq" id="WP_353317447.1">
    <property type="nucleotide sequence ID" value="NZ_BAABVV010000026.1"/>
</dbReference>
<evidence type="ECO:0000313" key="8">
    <source>
        <dbReference type="EMBL" id="GAA6114041.1"/>
    </source>
</evidence>
<dbReference type="NCBIfam" id="NF002035">
    <property type="entry name" value="PRK00865.1-3"/>
    <property type="match status" value="1"/>
</dbReference>